<proteinExistence type="predicted"/>
<dbReference type="EMBL" id="UZAM01009863">
    <property type="protein sequence ID" value="VDP10317.1"/>
    <property type="molecule type" value="Genomic_DNA"/>
</dbReference>
<sequence>MKRAAKDQDGDVPEAKQRVIATGTFDGRSFCTLLRKRSTTLSELLAYFITALEKFEAGLTVVDPVVEFLKNTLGGEELIQYLDDEVSELELRFLFDVLERI</sequence>
<reference evidence="3" key="1">
    <citation type="submission" date="2016-06" db="UniProtKB">
        <authorList>
            <consortium name="WormBaseParasite"/>
        </authorList>
    </citation>
    <scope>IDENTIFICATION</scope>
</reference>
<evidence type="ECO:0000313" key="1">
    <source>
        <dbReference type="EMBL" id="VDP10317.1"/>
    </source>
</evidence>
<evidence type="ECO:0000313" key="3">
    <source>
        <dbReference type="WBParaSite" id="SBAD_0000682401-mRNA-1"/>
    </source>
</evidence>
<evidence type="ECO:0000313" key="2">
    <source>
        <dbReference type="Proteomes" id="UP000270296"/>
    </source>
</evidence>
<reference evidence="1 2" key="2">
    <citation type="submission" date="2018-11" db="EMBL/GenBank/DDBJ databases">
        <authorList>
            <consortium name="Pathogen Informatics"/>
        </authorList>
    </citation>
    <scope>NUCLEOTIDE SEQUENCE [LARGE SCALE GENOMIC DNA]</scope>
</reference>
<protein>
    <submittedName>
        <fullName evidence="3">FH2 domain-containing protein</fullName>
    </submittedName>
</protein>
<organism evidence="3">
    <name type="scientific">Soboliphyme baturini</name>
    <dbReference type="NCBI Taxonomy" id="241478"/>
    <lineage>
        <taxon>Eukaryota</taxon>
        <taxon>Metazoa</taxon>
        <taxon>Ecdysozoa</taxon>
        <taxon>Nematoda</taxon>
        <taxon>Enoplea</taxon>
        <taxon>Dorylaimia</taxon>
        <taxon>Dioctophymatida</taxon>
        <taxon>Dioctophymatoidea</taxon>
        <taxon>Soboliphymatidae</taxon>
        <taxon>Soboliphyme</taxon>
    </lineage>
</organism>
<dbReference type="AlphaFoldDB" id="A0A183ISH2"/>
<keyword evidence="2" id="KW-1185">Reference proteome</keyword>
<name>A0A183ISH2_9BILA</name>
<dbReference type="WBParaSite" id="SBAD_0000682401-mRNA-1">
    <property type="protein sequence ID" value="SBAD_0000682401-mRNA-1"/>
    <property type="gene ID" value="SBAD_0000682401"/>
</dbReference>
<accession>A0A183ISH2</accession>
<gene>
    <name evidence="1" type="ORF">SBAD_LOCUS6569</name>
</gene>
<dbReference type="Proteomes" id="UP000270296">
    <property type="component" value="Unassembled WGS sequence"/>
</dbReference>